<dbReference type="EMBL" id="CAFBLQ010000189">
    <property type="protein sequence ID" value="CAB4881775.1"/>
    <property type="molecule type" value="Genomic_DNA"/>
</dbReference>
<gene>
    <name evidence="1" type="ORF">UFOPK3423_01416</name>
</gene>
<organism evidence="1">
    <name type="scientific">freshwater metagenome</name>
    <dbReference type="NCBI Taxonomy" id="449393"/>
    <lineage>
        <taxon>unclassified sequences</taxon>
        <taxon>metagenomes</taxon>
        <taxon>ecological metagenomes</taxon>
    </lineage>
</organism>
<dbReference type="PANTHER" id="PTHR15004:SF0">
    <property type="entry name" value="GLUTAMYL-TRNA(GLN) AMIDOTRANSFERASE SUBUNIT C, MITOCHONDRIAL"/>
    <property type="match status" value="1"/>
</dbReference>
<dbReference type="Pfam" id="PF02686">
    <property type="entry name" value="GatC"/>
    <property type="match status" value="1"/>
</dbReference>
<dbReference type="SUPFAM" id="SSF141000">
    <property type="entry name" value="Glu-tRNAGln amidotransferase C subunit"/>
    <property type="match status" value="1"/>
</dbReference>
<dbReference type="AlphaFoldDB" id="A0A6J7EKH9"/>
<proteinExistence type="inferred from homology"/>
<dbReference type="Gene3D" id="1.10.20.60">
    <property type="entry name" value="Glu-tRNAGln amidotransferase C subunit, N-terminal domain"/>
    <property type="match status" value="1"/>
</dbReference>
<protein>
    <submittedName>
        <fullName evidence="1">Unannotated protein</fullName>
    </submittedName>
</protein>
<dbReference type="GO" id="GO:0006450">
    <property type="term" value="P:regulation of translational fidelity"/>
    <property type="evidence" value="ECO:0007669"/>
    <property type="project" value="InterPro"/>
</dbReference>
<dbReference type="InterPro" id="IPR036113">
    <property type="entry name" value="Asp/Glu-ADT_sf_sub_c"/>
</dbReference>
<name>A0A6J7EKH9_9ZZZZ</name>
<accession>A0A6J7EKH9</accession>
<reference evidence="1" key="1">
    <citation type="submission" date="2020-05" db="EMBL/GenBank/DDBJ databases">
        <authorList>
            <person name="Chiriac C."/>
            <person name="Salcher M."/>
            <person name="Ghai R."/>
            <person name="Kavagutti S V."/>
        </authorList>
    </citation>
    <scope>NUCLEOTIDE SEQUENCE</scope>
</reference>
<dbReference type="GO" id="GO:0070681">
    <property type="term" value="P:glutaminyl-tRNAGln biosynthesis via transamidation"/>
    <property type="evidence" value="ECO:0007669"/>
    <property type="project" value="TreeGrafter"/>
</dbReference>
<dbReference type="HAMAP" id="MF_00122">
    <property type="entry name" value="GatC"/>
    <property type="match status" value="1"/>
</dbReference>
<sequence length="95" mass="10001">MIDRDEVLHVARLARLKLTDAEVETMAVELSTILDHIATITELDLDGVPPTSHVVGAADALRADEPRPSLPREVALAQAPAVSDGGFLVPSPQAG</sequence>
<dbReference type="InterPro" id="IPR003837">
    <property type="entry name" value="GatC"/>
</dbReference>
<evidence type="ECO:0000313" key="1">
    <source>
        <dbReference type="EMBL" id="CAB4881775.1"/>
    </source>
</evidence>
<dbReference type="NCBIfam" id="TIGR00135">
    <property type="entry name" value="gatC"/>
    <property type="match status" value="1"/>
</dbReference>
<dbReference type="PANTHER" id="PTHR15004">
    <property type="entry name" value="GLUTAMYL-TRNA(GLN) AMIDOTRANSFERASE SUBUNIT C, MITOCHONDRIAL"/>
    <property type="match status" value="1"/>
</dbReference>